<evidence type="ECO:0000313" key="2">
    <source>
        <dbReference type="EMBL" id="MCU6705472.1"/>
    </source>
</evidence>
<dbReference type="AlphaFoldDB" id="A0AAE3IHM7"/>
<gene>
    <name evidence="2" type="ORF">OCV57_05980</name>
</gene>
<sequence>MSKLCKSCGNYYEGDHCDKCGYGDPNLKTHAADKYKKPTKPERFRTEEEKELYAEWEKEKKEDTEIKRHYDPNAGKKTLAIVAVVVIGVIVAVLYKSGVIFSSTKTEVIEKYFKSIQTSDFDSFVECFPKEMKNEYEQQRTEGGYGKEQVMKEVLYGDFIDSYGSDYTIDVSFGRETKLKKSEYDLSEYKSFYGSAPNVSEAYEIVTNVTFKGSKGSEDAKLYIYVGKCSGKWCIFNITQDNGIVDEDTGLKTSEN</sequence>
<accession>A0AAE3IHM7</accession>
<dbReference type="RefSeq" id="WP_267300797.1">
    <property type="nucleotide sequence ID" value="NZ_JAOQJZ010000004.1"/>
</dbReference>
<reference evidence="2 3" key="1">
    <citation type="journal article" date="2021" name="ISME Commun">
        <title>Automated analysis of genomic sequences facilitates high-throughput and comprehensive description of bacteria.</title>
        <authorList>
            <person name="Hitch T.C.A."/>
        </authorList>
    </citation>
    <scope>NUCLEOTIDE SEQUENCE [LARGE SCALE GENOMIC DNA]</scope>
    <source>
        <strain evidence="2 3">Sanger_31</strain>
    </source>
</reference>
<feature type="transmembrane region" description="Helical" evidence="1">
    <location>
        <begin position="78"/>
        <end position="95"/>
    </location>
</feature>
<dbReference type="Proteomes" id="UP001208131">
    <property type="component" value="Unassembled WGS sequence"/>
</dbReference>
<evidence type="ECO:0000256" key="1">
    <source>
        <dbReference type="SAM" id="Phobius"/>
    </source>
</evidence>
<keyword evidence="1" id="KW-0812">Transmembrane</keyword>
<name>A0AAE3IHM7_9FIRM</name>
<keyword evidence="1" id="KW-0472">Membrane</keyword>
<organism evidence="2 3">
    <name type="scientific">Hominimerdicola aceti</name>
    <dbReference type="NCBI Taxonomy" id="2981726"/>
    <lineage>
        <taxon>Bacteria</taxon>
        <taxon>Bacillati</taxon>
        <taxon>Bacillota</taxon>
        <taxon>Clostridia</taxon>
        <taxon>Eubacteriales</taxon>
        <taxon>Oscillospiraceae</taxon>
        <taxon>Hominimerdicola</taxon>
    </lineage>
</organism>
<dbReference type="EMBL" id="JAOQJZ010000004">
    <property type="protein sequence ID" value="MCU6705472.1"/>
    <property type="molecule type" value="Genomic_DNA"/>
</dbReference>
<protein>
    <submittedName>
        <fullName evidence="2">Uncharacterized protein</fullName>
    </submittedName>
</protein>
<comment type="caution">
    <text evidence="2">The sequence shown here is derived from an EMBL/GenBank/DDBJ whole genome shotgun (WGS) entry which is preliminary data.</text>
</comment>
<keyword evidence="3" id="KW-1185">Reference proteome</keyword>
<keyword evidence="1" id="KW-1133">Transmembrane helix</keyword>
<evidence type="ECO:0000313" key="3">
    <source>
        <dbReference type="Proteomes" id="UP001208131"/>
    </source>
</evidence>
<proteinExistence type="predicted"/>